<evidence type="ECO:0000313" key="12">
    <source>
        <dbReference type="EMBL" id="KZT06026.1"/>
    </source>
</evidence>
<keyword evidence="6" id="KW-0508">mRNA splicing</keyword>
<evidence type="ECO:0000256" key="7">
    <source>
        <dbReference type="ARBA" id="ARBA00023242"/>
    </source>
</evidence>
<feature type="domain" description="SDE2-like" evidence="11">
    <location>
        <begin position="89"/>
        <end position="207"/>
    </location>
</feature>
<dbReference type="Pfam" id="PF22782">
    <property type="entry name" value="SDE2"/>
    <property type="match status" value="1"/>
</dbReference>
<evidence type="ECO:0000256" key="9">
    <source>
        <dbReference type="SAM" id="MobiDB-lite"/>
    </source>
</evidence>
<feature type="domain" description="Sde2 ubiquitin" evidence="10">
    <location>
        <begin position="6"/>
        <end position="88"/>
    </location>
</feature>
<evidence type="ECO:0000259" key="10">
    <source>
        <dbReference type="Pfam" id="PF13019"/>
    </source>
</evidence>
<dbReference type="InterPro" id="IPR024974">
    <property type="entry name" value="Sde2_N"/>
</dbReference>
<dbReference type="PANTHER" id="PTHR12786:SF1">
    <property type="entry name" value="SPLICING REGULATOR SDE2"/>
    <property type="match status" value="1"/>
</dbReference>
<dbReference type="InterPro" id="IPR053822">
    <property type="entry name" value="SDE2-like_dom"/>
</dbReference>
<evidence type="ECO:0000259" key="11">
    <source>
        <dbReference type="Pfam" id="PF22782"/>
    </source>
</evidence>
<dbReference type="GO" id="GO:0006397">
    <property type="term" value="P:mRNA processing"/>
    <property type="evidence" value="ECO:0007669"/>
    <property type="project" value="UniProtKB-KW"/>
</dbReference>
<name>A0A165E0T5_9APHY</name>
<comment type="subcellular location">
    <subcellularLocation>
        <location evidence="2">Cytoplasm</location>
    </subcellularLocation>
    <subcellularLocation>
        <location evidence="1">Nucleus</location>
    </subcellularLocation>
</comment>
<dbReference type="InParanoid" id="A0A165E0T5"/>
<dbReference type="OrthoDB" id="547031at2759"/>
<evidence type="ECO:0000256" key="6">
    <source>
        <dbReference type="ARBA" id="ARBA00023187"/>
    </source>
</evidence>
<dbReference type="AlphaFoldDB" id="A0A165E0T5"/>
<dbReference type="Proteomes" id="UP000076871">
    <property type="component" value="Unassembled WGS sequence"/>
</dbReference>
<evidence type="ECO:0000256" key="8">
    <source>
        <dbReference type="ARBA" id="ARBA00023306"/>
    </source>
</evidence>
<dbReference type="Pfam" id="PF13019">
    <property type="entry name" value="Sde2_N_Ubi_yeast"/>
    <property type="match status" value="1"/>
</dbReference>
<dbReference type="GO" id="GO:0005737">
    <property type="term" value="C:cytoplasm"/>
    <property type="evidence" value="ECO:0007669"/>
    <property type="project" value="UniProtKB-SubCell"/>
</dbReference>
<keyword evidence="8" id="KW-0131">Cell cycle</keyword>
<evidence type="ECO:0000256" key="2">
    <source>
        <dbReference type="ARBA" id="ARBA00004496"/>
    </source>
</evidence>
<evidence type="ECO:0000256" key="4">
    <source>
        <dbReference type="ARBA" id="ARBA00022490"/>
    </source>
</evidence>
<feature type="region of interest" description="Disordered" evidence="9">
    <location>
        <begin position="96"/>
        <end position="119"/>
    </location>
</feature>
<dbReference type="RefSeq" id="XP_040763766.1">
    <property type="nucleotide sequence ID" value="XM_040906429.1"/>
</dbReference>
<evidence type="ECO:0000313" key="13">
    <source>
        <dbReference type="Proteomes" id="UP000076871"/>
    </source>
</evidence>
<sequence>MIMSASVLISTFPPFPTLSLSASLDAPFSTLYDLLAERYPELPSDLVLSLHRGCAPALDAPLSSLFSLNQDANDGTPLVSLRLVPRLRGGKGGFGSQLRAAGGRMSSQKTSNNDSCRDLSGRRLSTIKEAKRLAEYIESEPLRKKAEQEAKRAKLEALERKLGITHAADGAGPSEPEPLAGKKHRFDDTEYLEQSREIVDNVKSAVTVAMLKKKKKAKTSHSLRASDKAMETAAFAKESIANAAESVAVVTVSAASIAVEFASSASGKTIEPSVTTPDLVPVASSTAEVASA</sequence>
<dbReference type="GO" id="GO:0005634">
    <property type="term" value="C:nucleus"/>
    <property type="evidence" value="ECO:0007669"/>
    <property type="project" value="UniProtKB-SubCell"/>
</dbReference>
<reference evidence="12 13" key="1">
    <citation type="journal article" date="2016" name="Mol. Biol. Evol.">
        <title>Comparative Genomics of Early-Diverging Mushroom-Forming Fungi Provides Insights into the Origins of Lignocellulose Decay Capabilities.</title>
        <authorList>
            <person name="Nagy L.G."/>
            <person name="Riley R."/>
            <person name="Tritt A."/>
            <person name="Adam C."/>
            <person name="Daum C."/>
            <person name="Floudas D."/>
            <person name="Sun H."/>
            <person name="Yadav J.S."/>
            <person name="Pangilinan J."/>
            <person name="Larsson K.H."/>
            <person name="Matsuura K."/>
            <person name="Barry K."/>
            <person name="Labutti K."/>
            <person name="Kuo R."/>
            <person name="Ohm R.A."/>
            <person name="Bhattacharya S.S."/>
            <person name="Shirouzu T."/>
            <person name="Yoshinaga Y."/>
            <person name="Martin F.M."/>
            <person name="Grigoriev I.V."/>
            <person name="Hibbett D.S."/>
        </authorList>
    </citation>
    <scope>NUCLEOTIDE SEQUENCE [LARGE SCALE GENOMIC DNA]</scope>
    <source>
        <strain evidence="12 13">93-53</strain>
    </source>
</reference>
<keyword evidence="13" id="KW-1185">Reference proteome</keyword>
<evidence type="ECO:0000256" key="1">
    <source>
        <dbReference type="ARBA" id="ARBA00004123"/>
    </source>
</evidence>
<keyword evidence="5" id="KW-0507">mRNA processing</keyword>
<comment type="similarity">
    <text evidence="3">Belongs to the SDE2 family.</text>
</comment>
<dbReference type="STRING" id="1314785.A0A165E0T5"/>
<evidence type="ECO:0000256" key="3">
    <source>
        <dbReference type="ARBA" id="ARBA00008726"/>
    </source>
</evidence>
<dbReference type="EMBL" id="KV427626">
    <property type="protein sequence ID" value="KZT06026.1"/>
    <property type="molecule type" value="Genomic_DNA"/>
</dbReference>
<gene>
    <name evidence="12" type="ORF">LAESUDRAFT_700881</name>
</gene>
<proteinExistence type="inferred from homology"/>
<keyword evidence="7" id="KW-0539">Nucleus</keyword>
<keyword evidence="4" id="KW-0963">Cytoplasm</keyword>
<dbReference type="GeneID" id="63823458"/>
<dbReference type="PANTHER" id="PTHR12786">
    <property type="entry name" value="SPLICING FACTOR SF3A-RELATED"/>
    <property type="match status" value="1"/>
</dbReference>
<evidence type="ECO:0000256" key="5">
    <source>
        <dbReference type="ARBA" id="ARBA00022664"/>
    </source>
</evidence>
<dbReference type="InterPro" id="IPR051421">
    <property type="entry name" value="RNA_Proc_DNA_Dmg_Regulator"/>
</dbReference>
<dbReference type="GO" id="GO:0008380">
    <property type="term" value="P:RNA splicing"/>
    <property type="evidence" value="ECO:0007669"/>
    <property type="project" value="UniProtKB-KW"/>
</dbReference>
<organism evidence="12 13">
    <name type="scientific">Laetiporus sulphureus 93-53</name>
    <dbReference type="NCBI Taxonomy" id="1314785"/>
    <lineage>
        <taxon>Eukaryota</taxon>
        <taxon>Fungi</taxon>
        <taxon>Dikarya</taxon>
        <taxon>Basidiomycota</taxon>
        <taxon>Agaricomycotina</taxon>
        <taxon>Agaricomycetes</taxon>
        <taxon>Polyporales</taxon>
        <taxon>Laetiporus</taxon>
    </lineage>
</organism>
<protein>
    <submittedName>
        <fullName evidence="12">Uncharacterized protein</fullName>
    </submittedName>
</protein>
<accession>A0A165E0T5</accession>
<feature type="compositionally biased region" description="Polar residues" evidence="9">
    <location>
        <begin position="105"/>
        <end position="114"/>
    </location>
</feature>
<dbReference type="FunCoup" id="A0A165E0T5">
    <property type="interactions" value="187"/>
</dbReference>